<evidence type="ECO:0000313" key="3">
    <source>
        <dbReference type="EMBL" id="AKZ64685.1"/>
    </source>
</evidence>
<feature type="domain" description="Surface lipoprotein assembly modifier C-terminal" evidence="2">
    <location>
        <begin position="167"/>
        <end position="412"/>
    </location>
</feature>
<dbReference type="InterPro" id="IPR007655">
    <property type="entry name" value="Slam_C"/>
</dbReference>
<keyword evidence="4" id="KW-1185">Reference proteome</keyword>
<evidence type="ECO:0000259" key="2">
    <source>
        <dbReference type="Pfam" id="PF04575"/>
    </source>
</evidence>
<dbReference type="InterPro" id="IPR011990">
    <property type="entry name" value="TPR-like_helical_dom_sf"/>
</dbReference>
<keyword evidence="1" id="KW-0732">Signal</keyword>
<dbReference type="Pfam" id="PF04575">
    <property type="entry name" value="SlipAM"/>
    <property type="match status" value="1"/>
</dbReference>
<feature type="chain" id="PRO_5045508247" description="Surface lipoprotein assembly modifier C-terminal domain-containing protein" evidence="1">
    <location>
        <begin position="21"/>
        <end position="459"/>
    </location>
</feature>
<sequence length="459" mass="50115">MPRALCLTLCFAAVIHPARAQSDADAGGRQAALREQNALELAFARRALAEKRPDLACALLRDTLPQDDTEAERMLLLGRCSSATHARAQAEQYYRRAVALAPGAAAPRIELAGLYLAMGRQADAATLLTEAAGASEGQARAMLDQLSAQLRPNDPVSASLGSRDKPWALQLYMGMTWDDNTNAGPVSRSVPAVIGGIPVTFDLVEEAMPRKSAGAALGLNGSYAVRLDERFSLLFQAAWFGTGYFDRQDYNNDSTTLASALVYSDKAWSASLQPNVRYSRLDGRLQETSPGLVSRVAHALNDTVSLTAIGGYAKRVVHTDSSRDADTWQGGMGAIAQLTPNLQVGGEYLWQREQARAAVYSRRLSGPSVYLQYRVHPDVLLGANLSYTDVRYDQAMALFDQPRIDRQVIGSLSALWDVSRYAGRNMVIRAQYTHIDNPSNIGYGYFRRNMANLGVQMQF</sequence>
<protein>
    <recommendedName>
        <fullName evidence="2">Surface lipoprotein assembly modifier C-terminal domain-containing protein</fullName>
    </recommendedName>
</protein>
<dbReference type="SUPFAM" id="SSF56935">
    <property type="entry name" value="Porins"/>
    <property type="match status" value="1"/>
</dbReference>
<accession>A0ABM5V4W9</accession>
<organism evidence="3 4">
    <name type="scientific">Herbaspirillum hiltneri N3</name>
    <dbReference type="NCBI Taxonomy" id="1262470"/>
    <lineage>
        <taxon>Bacteria</taxon>
        <taxon>Pseudomonadati</taxon>
        <taxon>Pseudomonadota</taxon>
        <taxon>Betaproteobacteria</taxon>
        <taxon>Burkholderiales</taxon>
        <taxon>Oxalobacteraceae</taxon>
        <taxon>Herbaspirillum</taxon>
    </lineage>
</organism>
<proteinExistence type="predicted"/>
<feature type="signal peptide" evidence="1">
    <location>
        <begin position="1"/>
        <end position="20"/>
    </location>
</feature>
<evidence type="ECO:0000313" key="4">
    <source>
        <dbReference type="Proteomes" id="UP000063429"/>
    </source>
</evidence>
<name>A0ABM5V4W9_9BURK</name>
<dbReference type="EMBL" id="CP011409">
    <property type="protein sequence ID" value="AKZ64685.1"/>
    <property type="molecule type" value="Genomic_DNA"/>
</dbReference>
<gene>
    <name evidence="3" type="ORF">F506_20325</name>
</gene>
<dbReference type="Proteomes" id="UP000063429">
    <property type="component" value="Chromosome"/>
</dbReference>
<reference evidence="4" key="1">
    <citation type="journal article" date="2015" name="Genome Announc.">
        <title>Complete Genome Sequence of Herbaspirillum hiltneri N3 (DSM 17495), Isolated from Surface-Sterilized Wheat Roots.</title>
        <authorList>
            <person name="Guizelini D."/>
            <person name="Saizaki P.M."/>
            <person name="Coimbra N.A."/>
            <person name="Weiss V.A."/>
            <person name="Faoro H."/>
            <person name="Sfeir M.Z."/>
            <person name="Baura V.A."/>
            <person name="Monteiro R.A."/>
            <person name="Chubatsu L.S."/>
            <person name="Souza E.M."/>
            <person name="Cruz L.M."/>
            <person name="Pedrosa F.O."/>
            <person name="Raittz R.T."/>
            <person name="Marchaukoski J.N."/>
            <person name="Steffens M.B."/>
        </authorList>
    </citation>
    <scope>NUCLEOTIDE SEQUENCE [LARGE SCALE GENOMIC DNA]</scope>
    <source>
        <strain evidence="4">N3</strain>
    </source>
</reference>
<evidence type="ECO:0000256" key="1">
    <source>
        <dbReference type="SAM" id="SignalP"/>
    </source>
</evidence>
<dbReference type="Gene3D" id="1.25.40.10">
    <property type="entry name" value="Tetratricopeptide repeat domain"/>
    <property type="match status" value="1"/>
</dbReference>
<dbReference type="SUPFAM" id="SSF48452">
    <property type="entry name" value="TPR-like"/>
    <property type="match status" value="1"/>
</dbReference>